<evidence type="ECO:0000313" key="4">
    <source>
        <dbReference type="Proteomes" id="UP000078390"/>
    </source>
</evidence>
<evidence type="ECO:0000259" key="2">
    <source>
        <dbReference type="Pfam" id="PF12728"/>
    </source>
</evidence>
<evidence type="ECO:0000313" key="3">
    <source>
        <dbReference type="EMBL" id="OAQ20097.1"/>
    </source>
</evidence>
<dbReference type="AlphaFoldDB" id="A0A179D205"/>
<sequence>MEELLTTKEVARLLRVNEKKVYQLIKEAGLPHVRIAGKWLFPKEHLNHWLRERIQTEKDLRLGGSDDPLLLKFLSSFNRKDPLQRTVFYAAIGSRLGLMALKEAKVEGCCCHLLDPETQEYNLPFLKKWFQAGTYVVVTLWHRRQGLYLAKGNPLGIKDLKDAVSKGARFINRNKGSGTRHLLDLILEQENISSEEVVGFRQEVSTHFEVALKVFLGEADAGLGIEYMAHLFGLEFIPLVEERFDLVFSSLVWETEKVKNFLSFLFSANWHKVPGYSFRDTGKILV</sequence>
<dbReference type="EMBL" id="LWLG01000016">
    <property type="protein sequence ID" value="OAQ20097.1"/>
    <property type="molecule type" value="Genomic_DNA"/>
</dbReference>
<organism evidence="3 4">
    <name type="scientific">Thermosulfurimonas dismutans</name>
    <dbReference type="NCBI Taxonomy" id="999894"/>
    <lineage>
        <taxon>Bacteria</taxon>
        <taxon>Pseudomonadati</taxon>
        <taxon>Thermodesulfobacteriota</taxon>
        <taxon>Thermodesulfobacteria</taxon>
        <taxon>Thermodesulfobacteriales</taxon>
        <taxon>Thermodesulfobacteriaceae</taxon>
        <taxon>Thermosulfurimonas</taxon>
    </lineage>
</organism>
<dbReference type="GO" id="GO:0003677">
    <property type="term" value="F:DNA binding"/>
    <property type="evidence" value="ECO:0007669"/>
    <property type="project" value="InterPro"/>
</dbReference>
<dbReference type="InterPro" id="IPR024370">
    <property type="entry name" value="PBP_domain"/>
</dbReference>
<proteinExistence type="predicted"/>
<dbReference type="PANTHER" id="PTHR38431:SF1">
    <property type="entry name" value="BLL2305 PROTEIN"/>
    <property type="match status" value="1"/>
</dbReference>
<dbReference type="InterPro" id="IPR041657">
    <property type="entry name" value="HTH_17"/>
</dbReference>
<dbReference type="NCBIfam" id="TIGR01764">
    <property type="entry name" value="excise"/>
    <property type="match status" value="1"/>
</dbReference>
<dbReference type="Pfam" id="PF12727">
    <property type="entry name" value="PBP_like"/>
    <property type="match status" value="1"/>
</dbReference>
<dbReference type="OrthoDB" id="9804758at2"/>
<gene>
    <name evidence="3" type="ORF">TDIS_1824</name>
</gene>
<dbReference type="PANTHER" id="PTHR38431">
    <property type="entry name" value="BLL2305 PROTEIN"/>
    <property type="match status" value="1"/>
</dbReference>
<evidence type="ECO:0000259" key="1">
    <source>
        <dbReference type="Pfam" id="PF12727"/>
    </source>
</evidence>
<dbReference type="SUPFAM" id="SSF53850">
    <property type="entry name" value="Periplasmic binding protein-like II"/>
    <property type="match status" value="1"/>
</dbReference>
<dbReference type="Proteomes" id="UP000078390">
    <property type="component" value="Unassembled WGS sequence"/>
</dbReference>
<keyword evidence="4" id="KW-1185">Reference proteome</keyword>
<dbReference type="InterPro" id="IPR009061">
    <property type="entry name" value="DNA-bd_dom_put_sf"/>
</dbReference>
<protein>
    <submittedName>
        <fullName evidence="3">Molybdopterin biosynthesis protein MoeA</fullName>
    </submittedName>
</protein>
<comment type="caution">
    <text evidence="3">The sequence shown here is derived from an EMBL/GenBank/DDBJ whole genome shotgun (WGS) entry which is preliminary data.</text>
</comment>
<dbReference type="RefSeq" id="WP_068671531.1">
    <property type="nucleotide sequence ID" value="NZ_LWLG01000016.1"/>
</dbReference>
<reference evidence="3 4" key="1">
    <citation type="submission" date="2016-04" db="EMBL/GenBank/DDBJ databases">
        <title>Genome analysis of Thermosulfurimonas dismutans, the first thermophilic sulfur-disproportionating bacterium of the phylum Thermodesulfobacteria.</title>
        <authorList>
            <person name="Mardanov A.V."/>
            <person name="Beletsky A.V."/>
            <person name="Kadnikov V.V."/>
            <person name="Slobodkin A.I."/>
            <person name="Ravin N.V."/>
        </authorList>
    </citation>
    <scope>NUCLEOTIDE SEQUENCE [LARGE SCALE GENOMIC DNA]</scope>
    <source>
        <strain evidence="3 4">S95</strain>
    </source>
</reference>
<dbReference type="SUPFAM" id="SSF46955">
    <property type="entry name" value="Putative DNA-binding domain"/>
    <property type="match status" value="1"/>
</dbReference>
<name>A0A179D205_9BACT</name>
<dbReference type="InterPro" id="IPR010093">
    <property type="entry name" value="SinI_DNA-bd"/>
</dbReference>
<feature type="domain" description="Helix-turn-helix" evidence="2">
    <location>
        <begin position="4"/>
        <end position="53"/>
    </location>
</feature>
<dbReference type="Pfam" id="PF12728">
    <property type="entry name" value="HTH_17"/>
    <property type="match status" value="1"/>
</dbReference>
<feature type="domain" description="PBP" evidence="1">
    <location>
        <begin position="83"/>
        <end position="265"/>
    </location>
</feature>
<dbReference type="STRING" id="999894.TDIS_1824"/>
<accession>A0A179D205</accession>